<feature type="compositionally biased region" description="Low complexity" evidence="1">
    <location>
        <begin position="89"/>
        <end position="101"/>
    </location>
</feature>
<dbReference type="Proteomes" id="UP000186922">
    <property type="component" value="Unassembled WGS sequence"/>
</dbReference>
<proteinExistence type="predicted"/>
<accession>A0A1D1VW30</accession>
<name>A0A1D1VW30_RAMVA</name>
<evidence type="ECO:0000313" key="3">
    <source>
        <dbReference type="Proteomes" id="UP000186922"/>
    </source>
</evidence>
<evidence type="ECO:0000256" key="1">
    <source>
        <dbReference type="SAM" id="MobiDB-lite"/>
    </source>
</evidence>
<keyword evidence="3" id="KW-1185">Reference proteome</keyword>
<evidence type="ECO:0000313" key="2">
    <source>
        <dbReference type="EMBL" id="GAV05670.1"/>
    </source>
</evidence>
<comment type="caution">
    <text evidence="2">The sequence shown here is derived from an EMBL/GenBank/DDBJ whole genome shotgun (WGS) entry which is preliminary data.</text>
</comment>
<dbReference type="AlphaFoldDB" id="A0A1D1VW30"/>
<protein>
    <submittedName>
        <fullName evidence="2">Uncharacterized protein</fullName>
    </submittedName>
</protein>
<feature type="region of interest" description="Disordered" evidence="1">
    <location>
        <begin position="83"/>
        <end position="105"/>
    </location>
</feature>
<gene>
    <name evidence="2" type="primary">RvY_15765-1</name>
    <name evidence="2" type="synonym">RvY_15765.1</name>
    <name evidence="2" type="ORF">RvY_15765</name>
</gene>
<reference evidence="2 3" key="1">
    <citation type="journal article" date="2016" name="Nat. Commun.">
        <title>Extremotolerant tardigrade genome and improved radiotolerance of human cultured cells by tardigrade-unique protein.</title>
        <authorList>
            <person name="Hashimoto T."/>
            <person name="Horikawa D.D."/>
            <person name="Saito Y."/>
            <person name="Kuwahara H."/>
            <person name="Kozuka-Hata H."/>
            <person name="Shin-I T."/>
            <person name="Minakuchi Y."/>
            <person name="Ohishi K."/>
            <person name="Motoyama A."/>
            <person name="Aizu T."/>
            <person name="Enomoto A."/>
            <person name="Kondo K."/>
            <person name="Tanaka S."/>
            <person name="Hara Y."/>
            <person name="Koshikawa S."/>
            <person name="Sagara H."/>
            <person name="Miura T."/>
            <person name="Yokobori S."/>
            <person name="Miyagawa K."/>
            <person name="Suzuki Y."/>
            <person name="Kubo T."/>
            <person name="Oyama M."/>
            <person name="Kohara Y."/>
            <person name="Fujiyama A."/>
            <person name="Arakawa K."/>
            <person name="Katayama T."/>
            <person name="Toyoda A."/>
            <person name="Kunieda T."/>
        </authorList>
    </citation>
    <scope>NUCLEOTIDE SEQUENCE [LARGE SCALE GENOMIC DNA]</scope>
    <source>
        <strain evidence="2 3">YOKOZUNA-1</strain>
    </source>
</reference>
<sequence length="155" mass="17473">MKDISSARRRVQCTTTTVIYRIASKWLPHWSDDKLVVLKSAKTITRMDDGVTVTVSRAKTITQIAEMLQCEINQGRLVLKDPLRDSRIPTTPASTATTPSTNPKTWKKMGLCGTRCRTETPRTSYESDAVLRISELKLLTNDGQNDQDDPEKDFD</sequence>
<dbReference type="EMBL" id="BDGG01000012">
    <property type="protein sequence ID" value="GAV05670.1"/>
    <property type="molecule type" value="Genomic_DNA"/>
</dbReference>
<organism evidence="2 3">
    <name type="scientific">Ramazzottius varieornatus</name>
    <name type="common">Water bear</name>
    <name type="synonym">Tardigrade</name>
    <dbReference type="NCBI Taxonomy" id="947166"/>
    <lineage>
        <taxon>Eukaryota</taxon>
        <taxon>Metazoa</taxon>
        <taxon>Ecdysozoa</taxon>
        <taxon>Tardigrada</taxon>
        <taxon>Eutardigrada</taxon>
        <taxon>Parachela</taxon>
        <taxon>Hypsibioidea</taxon>
        <taxon>Ramazzottiidae</taxon>
        <taxon>Ramazzottius</taxon>
    </lineage>
</organism>